<keyword evidence="3" id="KW-0732">Signal</keyword>
<dbReference type="EMBL" id="JAPMOS010000023">
    <property type="protein sequence ID" value="KAJ4458993.1"/>
    <property type="molecule type" value="Genomic_DNA"/>
</dbReference>
<gene>
    <name evidence="4" type="ORF">PAPYR_5040</name>
</gene>
<evidence type="ECO:0000256" key="1">
    <source>
        <dbReference type="ARBA" id="ARBA00023002"/>
    </source>
</evidence>
<accession>A0ABQ8UJK9</accession>
<evidence type="ECO:0000313" key="4">
    <source>
        <dbReference type="EMBL" id="KAJ4458993.1"/>
    </source>
</evidence>
<protein>
    <submittedName>
        <fullName evidence="4">Retinol dehydrogenase 13</fullName>
    </submittedName>
</protein>
<name>A0ABQ8UJK9_9EUKA</name>
<dbReference type="InterPro" id="IPR036291">
    <property type="entry name" value="NAD(P)-bd_dom_sf"/>
</dbReference>
<feature type="region of interest" description="Disordered" evidence="2">
    <location>
        <begin position="406"/>
        <end position="464"/>
    </location>
</feature>
<dbReference type="Proteomes" id="UP001141327">
    <property type="component" value="Unassembled WGS sequence"/>
</dbReference>
<sequence length="528" mass="57695">MFSFWPVLIVVLLLVFRINIRRKTCYSQPALMSKAVVMTGGSHGIGYQTALSIVEQCSGVTLIIGCRDGEEAQKVFVDCPKAKDSTIILEPLELSSPQSIRLFALRCLDHLAGKELGALILNAGTFEPKRVITTWGFEKTMAVNYLGSYLLVHELWDCLLLHPTRVMVIDDGLHTWSRLPASLSRPDVMESLLTQSPPRPGMASSPLAAYAQSKLCGVLFSTELNRRLVMAGGRARCNCIRPTPAMTNLTRRFPLWLRLLYRHLGPVLFTTSPAQSAQSTLYCCHSNRMHNTGGAYIFNCKLAAPPSRQARRDDLARVLWEATDTAMRRHLKQAGLEGLGESRTCTQLLDALRHRPRQMPGWARGVFQVKPASKDGGAGPPGPDRVRQLCLAKYSGDDDRLARAAERSELQRGAGADPGDSDETGDEDEESGDDGGQAAHGTVEEEVPGEAADRPSLFRGGPGLVMRGGVRAGLGADGRNFGRAAHDEAEVRALLLQAERTMNAFGGRLEALRREALEAHFDPSTTTE</sequence>
<feature type="region of interest" description="Disordered" evidence="2">
    <location>
        <begin position="367"/>
        <end position="386"/>
    </location>
</feature>
<evidence type="ECO:0000256" key="2">
    <source>
        <dbReference type="SAM" id="MobiDB-lite"/>
    </source>
</evidence>
<dbReference type="PANTHER" id="PTHR43157:SF31">
    <property type="entry name" value="PHOSPHATIDYLINOSITOL-GLYCAN BIOSYNTHESIS CLASS F PROTEIN"/>
    <property type="match status" value="1"/>
</dbReference>
<dbReference type="Gene3D" id="3.40.50.720">
    <property type="entry name" value="NAD(P)-binding Rossmann-like Domain"/>
    <property type="match status" value="1"/>
</dbReference>
<feature type="chain" id="PRO_5045396536" evidence="3">
    <location>
        <begin position="21"/>
        <end position="528"/>
    </location>
</feature>
<reference evidence="4" key="1">
    <citation type="journal article" date="2022" name="bioRxiv">
        <title>Genomics of Preaxostyla Flagellates Illuminates Evolutionary Transitions and the Path Towards Mitochondrial Loss.</title>
        <authorList>
            <person name="Novak L.V.F."/>
            <person name="Treitli S.C."/>
            <person name="Pyrih J."/>
            <person name="Halakuc P."/>
            <person name="Pipaliya S.V."/>
            <person name="Vacek V."/>
            <person name="Brzon O."/>
            <person name="Soukal P."/>
            <person name="Eme L."/>
            <person name="Dacks J.B."/>
            <person name="Karnkowska A."/>
            <person name="Elias M."/>
            <person name="Hampl V."/>
        </authorList>
    </citation>
    <scope>NUCLEOTIDE SEQUENCE</scope>
    <source>
        <strain evidence="4">RCP-MX</strain>
    </source>
</reference>
<dbReference type="PANTHER" id="PTHR43157">
    <property type="entry name" value="PHOSPHATIDYLINOSITOL-GLYCAN BIOSYNTHESIS CLASS F PROTEIN-RELATED"/>
    <property type="match status" value="1"/>
</dbReference>
<dbReference type="SUPFAM" id="SSF51735">
    <property type="entry name" value="NAD(P)-binding Rossmann-fold domains"/>
    <property type="match status" value="1"/>
</dbReference>
<keyword evidence="5" id="KW-1185">Reference proteome</keyword>
<organism evidence="4 5">
    <name type="scientific">Paratrimastix pyriformis</name>
    <dbReference type="NCBI Taxonomy" id="342808"/>
    <lineage>
        <taxon>Eukaryota</taxon>
        <taxon>Metamonada</taxon>
        <taxon>Preaxostyla</taxon>
        <taxon>Paratrimastigidae</taxon>
        <taxon>Paratrimastix</taxon>
    </lineage>
</organism>
<evidence type="ECO:0000313" key="5">
    <source>
        <dbReference type="Proteomes" id="UP001141327"/>
    </source>
</evidence>
<feature type="compositionally biased region" description="Acidic residues" evidence="2">
    <location>
        <begin position="419"/>
        <end position="433"/>
    </location>
</feature>
<proteinExistence type="predicted"/>
<dbReference type="InterPro" id="IPR002347">
    <property type="entry name" value="SDR_fam"/>
</dbReference>
<keyword evidence="1" id="KW-0560">Oxidoreductase</keyword>
<comment type="caution">
    <text evidence="4">The sequence shown here is derived from an EMBL/GenBank/DDBJ whole genome shotgun (WGS) entry which is preliminary data.</text>
</comment>
<evidence type="ECO:0000256" key="3">
    <source>
        <dbReference type="SAM" id="SignalP"/>
    </source>
</evidence>
<feature type="signal peptide" evidence="3">
    <location>
        <begin position="1"/>
        <end position="20"/>
    </location>
</feature>
<dbReference type="Pfam" id="PF00106">
    <property type="entry name" value="adh_short"/>
    <property type="match status" value="1"/>
</dbReference>